<name>A0A3Q9KSQ7_STRGD</name>
<dbReference type="GO" id="GO:0006654">
    <property type="term" value="P:phosphatidic acid biosynthetic process"/>
    <property type="evidence" value="ECO:0007669"/>
    <property type="project" value="TreeGrafter"/>
</dbReference>
<protein>
    <submittedName>
        <fullName evidence="9">1-acyl-sn-glycerol-3-phosphate acyltransferase</fullName>
    </submittedName>
</protein>
<evidence type="ECO:0000256" key="4">
    <source>
        <dbReference type="ARBA" id="ARBA00023098"/>
    </source>
</evidence>
<evidence type="ECO:0000256" key="2">
    <source>
        <dbReference type="ARBA" id="ARBA00022516"/>
    </source>
</evidence>
<dbReference type="GO" id="GO:0003841">
    <property type="term" value="F:1-acylglycerol-3-phosphate O-acyltransferase activity"/>
    <property type="evidence" value="ECO:0007669"/>
    <property type="project" value="TreeGrafter"/>
</dbReference>
<keyword evidence="3 9" id="KW-0808">Transferase</keyword>
<keyword evidence="7" id="KW-0812">Transmembrane</keyword>
<keyword evidence="2" id="KW-0444">Lipid biosynthesis</keyword>
<dbReference type="KEGG" id="sgd:ELQ87_04190"/>
<evidence type="ECO:0000313" key="11">
    <source>
        <dbReference type="Proteomes" id="UP000271291"/>
    </source>
</evidence>
<comment type="pathway">
    <text evidence="1">Lipid metabolism.</text>
</comment>
<dbReference type="OrthoDB" id="5184723at2"/>
<dbReference type="Pfam" id="PF01553">
    <property type="entry name" value="Acyltransferase"/>
    <property type="match status" value="1"/>
</dbReference>
<dbReference type="EMBL" id="CP034687">
    <property type="protein sequence ID" value="AZS83577.1"/>
    <property type="molecule type" value="Genomic_DNA"/>
</dbReference>
<evidence type="ECO:0000313" key="9">
    <source>
        <dbReference type="EMBL" id="AZS83577.1"/>
    </source>
</evidence>
<dbReference type="EMBL" id="CP029078">
    <property type="protein sequence ID" value="QCN89569.1"/>
    <property type="molecule type" value="Genomic_DNA"/>
</dbReference>
<evidence type="ECO:0000256" key="3">
    <source>
        <dbReference type="ARBA" id="ARBA00022679"/>
    </source>
</evidence>
<dbReference type="RefSeq" id="WP_127176488.1">
    <property type="nucleotide sequence ID" value="NZ_CP029078.1"/>
</dbReference>
<feature type="region of interest" description="Disordered" evidence="6">
    <location>
        <begin position="315"/>
        <end position="336"/>
    </location>
</feature>
<evidence type="ECO:0000313" key="12">
    <source>
        <dbReference type="Proteomes" id="UP000501753"/>
    </source>
</evidence>
<dbReference type="SMART" id="SM00563">
    <property type="entry name" value="PlsC"/>
    <property type="match status" value="1"/>
</dbReference>
<evidence type="ECO:0000256" key="1">
    <source>
        <dbReference type="ARBA" id="ARBA00005189"/>
    </source>
</evidence>
<feature type="domain" description="Phospholipid/glycerol acyltransferase" evidence="8">
    <location>
        <begin position="84"/>
        <end position="196"/>
    </location>
</feature>
<keyword evidence="12" id="KW-1185">Reference proteome</keyword>
<accession>A0A3Q9KSQ7</accession>
<proteinExistence type="predicted"/>
<keyword evidence="7" id="KW-0472">Membrane</keyword>
<evidence type="ECO:0000259" key="8">
    <source>
        <dbReference type="SMART" id="SM00563"/>
    </source>
</evidence>
<dbReference type="Proteomes" id="UP000501753">
    <property type="component" value="Chromosome"/>
</dbReference>
<dbReference type="Proteomes" id="UP000271291">
    <property type="component" value="Chromosome"/>
</dbReference>
<gene>
    <name evidence="10" type="ORF">DDJ31_35165</name>
    <name evidence="9" type="ORF">ELQ87_04190</name>
</gene>
<evidence type="ECO:0000256" key="6">
    <source>
        <dbReference type="SAM" id="MobiDB-lite"/>
    </source>
</evidence>
<dbReference type="CDD" id="cd07989">
    <property type="entry name" value="LPLAT_AGPAT-like"/>
    <property type="match status" value="1"/>
</dbReference>
<feature type="region of interest" description="Disordered" evidence="6">
    <location>
        <begin position="237"/>
        <end position="301"/>
    </location>
</feature>
<evidence type="ECO:0000256" key="7">
    <source>
        <dbReference type="SAM" id="Phobius"/>
    </source>
</evidence>
<organism evidence="9 11">
    <name type="scientific">Streptomyces griseoviridis</name>
    <dbReference type="NCBI Taxonomy" id="45398"/>
    <lineage>
        <taxon>Bacteria</taxon>
        <taxon>Bacillati</taxon>
        <taxon>Actinomycetota</taxon>
        <taxon>Actinomycetes</taxon>
        <taxon>Kitasatosporales</taxon>
        <taxon>Streptomycetaceae</taxon>
        <taxon>Streptomyces</taxon>
    </lineage>
</organism>
<feature type="transmembrane region" description="Helical" evidence="7">
    <location>
        <begin position="28"/>
        <end position="48"/>
    </location>
</feature>
<dbReference type="PANTHER" id="PTHR10434:SF64">
    <property type="entry name" value="1-ACYL-SN-GLYCEROL-3-PHOSPHATE ACYLTRANSFERASE-RELATED"/>
    <property type="match status" value="1"/>
</dbReference>
<evidence type="ECO:0000313" key="10">
    <source>
        <dbReference type="EMBL" id="QCN89569.1"/>
    </source>
</evidence>
<keyword evidence="4" id="KW-0443">Lipid metabolism</keyword>
<sequence length="336" mass="35292">MSGWLPSAPCTPRACVEPAGPATAPPRAVLRMTAVLLLLLAGVCLLPLGRAIPARAIRAWCRSIVRAAGVRARITGTAAPDGGLLLVANHISWLDIPLLAAVRPARMLAKAEIRRWPVAGPLVARAGVLFIDRDRLRALPATVARMADALRAGQAVAVFPEGSTWCGRAQGTFRRAAFQAALDAGVPVQPVSLSYLVTTGADRATPSTAPAFIGEESLLTSVWRVVSTRGLVADVRLRPPLPPGTHPDRRTLAHASRPTPTPDHQGGHRPPTARLRWSPLAPAPEPAATSQDPAARPAVEVPVTARARVVDAVGMRGFRRPRTSAARATGSPAADD</sequence>
<dbReference type="AlphaFoldDB" id="A0A3Q9KSQ7"/>
<dbReference type="PANTHER" id="PTHR10434">
    <property type="entry name" value="1-ACYL-SN-GLYCEROL-3-PHOSPHATE ACYLTRANSFERASE"/>
    <property type="match status" value="1"/>
</dbReference>
<keyword evidence="5 9" id="KW-0012">Acyltransferase</keyword>
<reference evidence="9 11" key="2">
    <citation type="submission" date="2018-12" db="EMBL/GenBank/DDBJ databases">
        <title>Streptomyces griseoviridis F1-27 complete genome.</title>
        <authorList>
            <person name="Mariita R.M."/>
            <person name="Sello J.K."/>
        </authorList>
    </citation>
    <scope>NUCLEOTIDE SEQUENCE [LARGE SCALE GENOMIC DNA]</scope>
    <source>
        <strain evidence="9 11">F1-27</strain>
    </source>
</reference>
<dbReference type="InterPro" id="IPR002123">
    <property type="entry name" value="Plipid/glycerol_acylTrfase"/>
</dbReference>
<keyword evidence="7" id="KW-1133">Transmembrane helix</keyword>
<evidence type="ECO:0000256" key="5">
    <source>
        <dbReference type="ARBA" id="ARBA00023315"/>
    </source>
</evidence>
<dbReference type="SUPFAM" id="SSF69593">
    <property type="entry name" value="Glycerol-3-phosphate (1)-acyltransferase"/>
    <property type="match status" value="1"/>
</dbReference>
<reference evidence="10 12" key="1">
    <citation type="submission" date="2018-04" db="EMBL/GenBank/DDBJ databases">
        <title>Complete genome sequences of Streptomyces griseoviridis K61 and characterization of antagonistic properties of biological control agents.</title>
        <authorList>
            <person name="Mariita R.M."/>
            <person name="Sello J.K."/>
        </authorList>
    </citation>
    <scope>NUCLEOTIDE SEQUENCE [LARGE SCALE GENOMIC DNA]</scope>
    <source>
        <strain evidence="10 12">K61</strain>
    </source>
</reference>